<comment type="caution">
    <text evidence="2">The sequence shown here is derived from an EMBL/GenBank/DDBJ whole genome shotgun (WGS) entry which is preliminary data.</text>
</comment>
<organism evidence="2 3">
    <name type="scientific">Cyclocybe aegerita</name>
    <name type="common">Black poplar mushroom</name>
    <name type="synonym">Agrocybe aegerita</name>
    <dbReference type="NCBI Taxonomy" id="1973307"/>
    <lineage>
        <taxon>Eukaryota</taxon>
        <taxon>Fungi</taxon>
        <taxon>Dikarya</taxon>
        <taxon>Basidiomycota</taxon>
        <taxon>Agaricomycotina</taxon>
        <taxon>Agaricomycetes</taxon>
        <taxon>Agaricomycetidae</taxon>
        <taxon>Agaricales</taxon>
        <taxon>Agaricineae</taxon>
        <taxon>Bolbitiaceae</taxon>
        <taxon>Cyclocybe</taxon>
    </lineage>
</organism>
<keyword evidence="3" id="KW-1185">Reference proteome</keyword>
<name>A0A8S0VTL3_CYCAE</name>
<sequence>MSQKNGDVALSIGIVTGNPGVIQGYLYPSKSTPASTGKGFRSLERGNKTEPDRTKGDPLQGIKGCSSPVLYQSNGTSFATFWWVFSCISGPSISLTYQEDYEEAMDEDNHPTLPHYKQKLAAYRYAAENHTIGPPEHIWYGLWNLFANDLAHDDPSLLVFPQLDFRVQTSNSTSSISDSTRYTDVALADSKTTFSKGADTVVASSETRVIMVIEVKPHFIIPQAVLQKISQKPNTILEVEMVKLIGFKMLDPQNQALEQVRYYLSRFPKKVPVEVIALATIGHHWCWAAFKKTPVTPSKDSNRSADGYVEDHQNIASVVNPWSGVFDTTDFVGGASRFAEVMDRLQSVRSGIVWSSDWARL</sequence>
<protein>
    <submittedName>
        <fullName evidence="2">Uncharacterized protein</fullName>
    </submittedName>
</protein>
<proteinExistence type="predicted"/>
<accession>A0A8S0VTL3</accession>
<feature type="region of interest" description="Disordered" evidence="1">
    <location>
        <begin position="32"/>
        <end position="59"/>
    </location>
</feature>
<dbReference type="Proteomes" id="UP000467700">
    <property type="component" value="Unassembled WGS sequence"/>
</dbReference>
<evidence type="ECO:0000313" key="2">
    <source>
        <dbReference type="EMBL" id="CAA7268689.1"/>
    </source>
</evidence>
<gene>
    <name evidence="2" type="ORF">AAE3_LOCUS10923</name>
</gene>
<feature type="compositionally biased region" description="Basic and acidic residues" evidence="1">
    <location>
        <begin position="41"/>
        <end position="56"/>
    </location>
</feature>
<reference evidence="2 3" key="1">
    <citation type="submission" date="2020-01" db="EMBL/GenBank/DDBJ databases">
        <authorList>
            <person name="Gupta K D."/>
        </authorList>
    </citation>
    <scope>NUCLEOTIDE SEQUENCE [LARGE SCALE GENOMIC DNA]</scope>
</reference>
<dbReference type="OrthoDB" id="10654147at2759"/>
<evidence type="ECO:0000313" key="3">
    <source>
        <dbReference type="Proteomes" id="UP000467700"/>
    </source>
</evidence>
<evidence type="ECO:0000256" key="1">
    <source>
        <dbReference type="SAM" id="MobiDB-lite"/>
    </source>
</evidence>
<dbReference type="AlphaFoldDB" id="A0A8S0VTL3"/>
<dbReference type="EMBL" id="CACVBS010000069">
    <property type="protein sequence ID" value="CAA7268689.1"/>
    <property type="molecule type" value="Genomic_DNA"/>
</dbReference>